<dbReference type="Proteomes" id="UP000319255">
    <property type="component" value="Unassembled WGS sequence"/>
</dbReference>
<gene>
    <name evidence="1" type="ORF">FJM51_11005</name>
</gene>
<evidence type="ECO:0000313" key="1">
    <source>
        <dbReference type="EMBL" id="TPE50778.1"/>
    </source>
</evidence>
<organism evidence="1 2">
    <name type="scientific">Amaricoccus solimangrovi</name>
    <dbReference type="NCBI Taxonomy" id="2589815"/>
    <lineage>
        <taxon>Bacteria</taxon>
        <taxon>Pseudomonadati</taxon>
        <taxon>Pseudomonadota</taxon>
        <taxon>Alphaproteobacteria</taxon>
        <taxon>Rhodobacterales</taxon>
        <taxon>Paracoccaceae</taxon>
        <taxon>Amaricoccus</taxon>
    </lineage>
</organism>
<dbReference type="EMBL" id="VFRP01000009">
    <property type="protein sequence ID" value="TPE50778.1"/>
    <property type="molecule type" value="Genomic_DNA"/>
</dbReference>
<comment type="caution">
    <text evidence="1">The sequence shown here is derived from an EMBL/GenBank/DDBJ whole genome shotgun (WGS) entry which is preliminary data.</text>
</comment>
<protein>
    <submittedName>
        <fullName evidence="1">Formate dehydrogenase subunit delta</fullName>
    </submittedName>
</protein>
<dbReference type="RefSeq" id="WP_140454192.1">
    <property type="nucleotide sequence ID" value="NZ_VFRP01000009.1"/>
</dbReference>
<dbReference type="Pfam" id="PF11390">
    <property type="entry name" value="FdsD"/>
    <property type="match status" value="1"/>
</dbReference>
<sequence length="86" mass="9496">MSDSTAEIIRMANQIADFFRPYPAAEAEEGVELHIRDFWDPRMRRELAHVLEQDGEGLSDLARAGAIRVFRTPEPGTVPAPGCDAG</sequence>
<name>A0A501WN81_9RHOB</name>
<proteinExistence type="predicted"/>
<dbReference type="InterPro" id="IPR021074">
    <property type="entry name" value="Formate_DH_dsu"/>
</dbReference>
<evidence type="ECO:0000313" key="2">
    <source>
        <dbReference type="Proteomes" id="UP000319255"/>
    </source>
</evidence>
<accession>A0A501WN81</accession>
<dbReference type="OrthoDB" id="7409377at2"/>
<keyword evidence="2" id="KW-1185">Reference proteome</keyword>
<dbReference type="AlphaFoldDB" id="A0A501WN81"/>
<reference evidence="1 2" key="1">
    <citation type="submission" date="2019-06" db="EMBL/GenBank/DDBJ databases">
        <title>A novel bacterium of genus Amaricoccus, isolated from marine sediment.</title>
        <authorList>
            <person name="Huang H."/>
            <person name="Mo K."/>
            <person name="Hu Y."/>
        </authorList>
    </citation>
    <scope>NUCLEOTIDE SEQUENCE [LARGE SCALE GENOMIC DNA]</scope>
    <source>
        <strain evidence="1 2">HB172011</strain>
    </source>
</reference>